<proteinExistence type="predicted"/>
<dbReference type="EMBL" id="AWWI01000100">
    <property type="protein sequence ID" value="PIL19468.1"/>
    <property type="molecule type" value="Genomic_DNA"/>
</dbReference>
<evidence type="ECO:0000313" key="1">
    <source>
        <dbReference type="EMBL" id="PIL19468.1"/>
    </source>
</evidence>
<dbReference type="RefSeq" id="WP_218967702.1">
    <property type="nucleotide sequence ID" value="NZ_AWWI01000100.1"/>
</dbReference>
<reference evidence="1 2" key="1">
    <citation type="submission" date="2013-09" db="EMBL/GenBank/DDBJ databases">
        <title>Genome sequencing of Phaeobacter antarcticus sp. nov. SM1211.</title>
        <authorList>
            <person name="Zhang X.-Y."/>
            <person name="Liu C."/>
            <person name="Chen X.-L."/>
            <person name="Xie B.-B."/>
            <person name="Qin Q.-L."/>
            <person name="Rong J.-C."/>
            <person name="Zhang Y.-Z."/>
        </authorList>
    </citation>
    <scope>NUCLEOTIDE SEQUENCE [LARGE SCALE GENOMIC DNA]</scope>
    <source>
        <strain evidence="1 2">SM1211</strain>
    </source>
</reference>
<dbReference type="Proteomes" id="UP000231259">
    <property type="component" value="Unassembled WGS sequence"/>
</dbReference>
<evidence type="ECO:0000313" key="2">
    <source>
        <dbReference type="Proteomes" id="UP000231259"/>
    </source>
</evidence>
<comment type="caution">
    <text evidence="1">The sequence shown here is derived from an EMBL/GenBank/DDBJ whole genome shotgun (WGS) entry which is preliminary data.</text>
</comment>
<accession>A0A2G8REE4</accession>
<organism evidence="1 2">
    <name type="scientific">Puniceibacterium antarcticum</name>
    <dbReference type="NCBI Taxonomy" id="1206336"/>
    <lineage>
        <taxon>Bacteria</taxon>
        <taxon>Pseudomonadati</taxon>
        <taxon>Pseudomonadota</taxon>
        <taxon>Alphaproteobacteria</taxon>
        <taxon>Rhodobacterales</taxon>
        <taxon>Paracoccaceae</taxon>
        <taxon>Puniceibacterium</taxon>
    </lineage>
</organism>
<dbReference type="AlphaFoldDB" id="A0A2G8REE4"/>
<protein>
    <submittedName>
        <fullName evidence="1">Uncharacterized protein</fullName>
    </submittedName>
</protein>
<name>A0A2G8REE4_9RHOB</name>
<gene>
    <name evidence="1" type="ORF">P775_15120</name>
</gene>
<sequence>MPRHGVNIGLGTDIFPVELILNKQRGMRSAHLVDGMEAVRSESVFAARLGGRGF</sequence>
<keyword evidence="2" id="KW-1185">Reference proteome</keyword>